<proteinExistence type="predicted"/>
<protein>
    <recommendedName>
        <fullName evidence="4">Secreted protein</fullName>
    </recommendedName>
</protein>
<accession>A0A5J4YJX0</accession>
<dbReference type="Proteomes" id="UP000324585">
    <property type="component" value="Unassembled WGS sequence"/>
</dbReference>
<evidence type="ECO:0008006" key="4">
    <source>
        <dbReference type="Google" id="ProtNLM"/>
    </source>
</evidence>
<evidence type="ECO:0000256" key="1">
    <source>
        <dbReference type="SAM" id="SignalP"/>
    </source>
</evidence>
<comment type="caution">
    <text evidence="2">The sequence shown here is derived from an EMBL/GenBank/DDBJ whole genome shotgun (WGS) entry which is preliminary data.</text>
</comment>
<evidence type="ECO:0000313" key="3">
    <source>
        <dbReference type="Proteomes" id="UP000324585"/>
    </source>
</evidence>
<keyword evidence="3" id="KW-1185">Reference proteome</keyword>
<gene>
    <name evidence="2" type="ORF">FVE85_4418</name>
</gene>
<evidence type="ECO:0000313" key="2">
    <source>
        <dbReference type="EMBL" id="KAA8490787.1"/>
    </source>
</evidence>
<organism evidence="2 3">
    <name type="scientific">Porphyridium purpureum</name>
    <name type="common">Red alga</name>
    <name type="synonym">Porphyridium cruentum</name>
    <dbReference type="NCBI Taxonomy" id="35688"/>
    <lineage>
        <taxon>Eukaryota</taxon>
        <taxon>Rhodophyta</taxon>
        <taxon>Bangiophyceae</taxon>
        <taxon>Porphyridiales</taxon>
        <taxon>Porphyridiaceae</taxon>
        <taxon>Porphyridium</taxon>
    </lineage>
</organism>
<feature type="signal peptide" evidence="1">
    <location>
        <begin position="1"/>
        <end position="21"/>
    </location>
</feature>
<name>A0A5J4YJX0_PORPP</name>
<dbReference type="EMBL" id="VRMN01000019">
    <property type="protein sequence ID" value="KAA8490787.1"/>
    <property type="molecule type" value="Genomic_DNA"/>
</dbReference>
<feature type="chain" id="PRO_5023898021" description="Secreted protein" evidence="1">
    <location>
        <begin position="22"/>
        <end position="83"/>
    </location>
</feature>
<sequence length="83" mass="9393">MSPAAILAAAVLFLTVPLALLARTLLGQARRIEVLEQEHTRTVQRLETLEELVANYRPYTSAARRSDRAIRRRIAEAEAEEQH</sequence>
<dbReference type="AlphaFoldDB" id="A0A5J4YJX0"/>
<reference evidence="3" key="1">
    <citation type="journal article" date="2019" name="Nat. Commun.">
        <title>Expansion of phycobilisome linker gene families in mesophilic red algae.</title>
        <authorList>
            <person name="Lee J."/>
            <person name="Kim D."/>
            <person name="Bhattacharya D."/>
            <person name="Yoon H.S."/>
        </authorList>
    </citation>
    <scope>NUCLEOTIDE SEQUENCE [LARGE SCALE GENOMIC DNA]</scope>
    <source>
        <strain evidence="3">CCMP 1328</strain>
    </source>
</reference>
<keyword evidence="1" id="KW-0732">Signal</keyword>